<evidence type="ECO:0000256" key="6">
    <source>
        <dbReference type="SAM" id="Phobius"/>
    </source>
</evidence>
<evidence type="ECO:0000256" key="4">
    <source>
        <dbReference type="ARBA" id="ARBA00022989"/>
    </source>
</evidence>
<feature type="transmembrane region" description="Helical" evidence="6">
    <location>
        <begin position="159"/>
        <end position="182"/>
    </location>
</feature>
<keyword evidence="4 6" id="KW-1133">Transmembrane helix</keyword>
<reference evidence="7 8" key="1">
    <citation type="submission" date="2020-08" db="EMBL/GenBank/DDBJ databases">
        <title>Genomic Encyclopedia of Type Strains, Phase IV (KMG-IV): sequencing the most valuable type-strain genomes for metagenomic binning, comparative biology and taxonomic classification.</title>
        <authorList>
            <person name="Goeker M."/>
        </authorList>
    </citation>
    <scope>NUCLEOTIDE SEQUENCE [LARGE SCALE GENOMIC DNA]</scope>
    <source>
        <strain evidence="7 8">DSM 26189</strain>
    </source>
</reference>
<dbReference type="PANTHER" id="PTHR30250">
    <property type="entry name" value="PST FAMILY PREDICTED COLANIC ACID TRANSPORTER"/>
    <property type="match status" value="1"/>
</dbReference>
<keyword evidence="2" id="KW-1003">Cell membrane</keyword>
<evidence type="ECO:0000313" key="7">
    <source>
        <dbReference type="EMBL" id="MBB3927620.1"/>
    </source>
</evidence>
<dbReference type="GO" id="GO:0005886">
    <property type="term" value="C:plasma membrane"/>
    <property type="evidence" value="ECO:0007669"/>
    <property type="project" value="UniProtKB-SubCell"/>
</dbReference>
<evidence type="ECO:0000313" key="8">
    <source>
        <dbReference type="Proteomes" id="UP000571950"/>
    </source>
</evidence>
<sequence>MIISRLFRGVPGQDKTGKTPGPLSKVGQNLAWLLAGKGLGAILSILYLGLATRILGPAGFGQFALIFGLAQTISGIASFQSWRLIVLYGHDTGTIDTGLKETACKDGVGIGPASHSIDAIANFGFKLDLTAATIGCVLAAIGVHFLAEPIGWDQQLTRTAMIFAVITLLAIRSSAVGILRLYDRFRDGAAADAVMPLTRMVGAMIAALFFPTVTGFLVAWAASEVTTAIAYWWMVNRNTPVRIHPWSSPSMRSVIKQHPGIIHFALVTNAGSTLTALIQNLPLLAIGAFTTPMLAGLYRLANQLAQAMMRIADMLSRAVYPELAKIRAHQGQDAAHDLTRRTTLLALIGGIVVLLLTIFAGKLAIRIVAGPQFVAAYPILILLGVGVAIELAGVALEPMLTASNRAGRVLAIRMIATLALAGALAILLPHYGVIGAGWATLIASAISLALFTISVRRLRTR</sequence>
<dbReference type="AlphaFoldDB" id="A0A7W6BIH6"/>
<feature type="transmembrane region" description="Helical" evidence="6">
    <location>
        <begin position="375"/>
        <end position="396"/>
    </location>
</feature>
<name>A0A7W6BIH6_9SPHN</name>
<feature type="transmembrane region" description="Helical" evidence="6">
    <location>
        <begin position="284"/>
        <end position="301"/>
    </location>
</feature>
<keyword evidence="5 6" id="KW-0472">Membrane</keyword>
<keyword evidence="8" id="KW-1185">Reference proteome</keyword>
<organism evidence="7 8">
    <name type="scientific">Sphingobium jiangsuense</name>
    <dbReference type="NCBI Taxonomy" id="870476"/>
    <lineage>
        <taxon>Bacteria</taxon>
        <taxon>Pseudomonadati</taxon>
        <taxon>Pseudomonadota</taxon>
        <taxon>Alphaproteobacteria</taxon>
        <taxon>Sphingomonadales</taxon>
        <taxon>Sphingomonadaceae</taxon>
        <taxon>Sphingobium</taxon>
    </lineage>
</organism>
<dbReference type="Pfam" id="PF13440">
    <property type="entry name" value="Polysacc_synt_3"/>
    <property type="match status" value="1"/>
</dbReference>
<gene>
    <name evidence="7" type="ORF">GGR43_003352</name>
</gene>
<feature type="transmembrane region" description="Helical" evidence="6">
    <location>
        <begin position="129"/>
        <end position="147"/>
    </location>
</feature>
<dbReference type="InterPro" id="IPR050833">
    <property type="entry name" value="Poly_Biosynth_Transport"/>
</dbReference>
<feature type="transmembrane region" description="Helical" evidence="6">
    <location>
        <begin position="30"/>
        <end position="51"/>
    </location>
</feature>
<evidence type="ECO:0000256" key="2">
    <source>
        <dbReference type="ARBA" id="ARBA00022475"/>
    </source>
</evidence>
<proteinExistence type="predicted"/>
<dbReference type="Proteomes" id="UP000571950">
    <property type="component" value="Unassembled WGS sequence"/>
</dbReference>
<comment type="subcellular location">
    <subcellularLocation>
        <location evidence="1">Cell membrane</location>
        <topology evidence="1">Multi-pass membrane protein</topology>
    </subcellularLocation>
</comment>
<feature type="transmembrane region" description="Helical" evidence="6">
    <location>
        <begin position="408"/>
        <end position="428"/>
    </location>
</feature>
<evidence type="ECO:0000256" key="5">
    <source>
        <dbReference type="ARBA" id="ARBA00023136"/>
    </source>
</evidence>
<feature type="transmembrane region" description="Helical" evidence="6">
    <location>
        <begin position="344"/>
        <end position="369"/>
    </location>
</feature>
<feature type="transmembrane region" description="Helical" evidence="6">
    <location>
        <begin position="202"/>
        <end position="233"/>
    </location>
</feature>
<protein>
    <submittedName>
        <fullName evidence="7">O-antigen/teichoic acid export membrane protein</fullName>
    </submittedName>
</protein>
<accession>A0A7W6BIH6</accession>
<keyword evidence="3 6" id="KW-0812">Transmembrane</keyword>
<comment type="caution">
    <text evidence="7">The sequence shown here is derived from an EMBL/GenBank/DDBJ whole genome shotgun (WGS) entry which is preliminary data.</text>
</comment>
<dbReference type="RefSeq" id="WP_188073087.1">
    <property type="nucleotide sequence ID" value="NZ_BSPS01000002.1"/>
</dbReference>
<evidence type="ECO:0000256" key="1">
    <source>
        <dbReference type="ARBA" id="ARBA00004651"/>
    </source>
</evidence>
<feature type="transmembrane region" description="Helical" evidence="6">
    <location>
        <begin position="63"/>
        <end position="82"/>
    </location>
</feature>
<dbReference type="EMBL" id="JACIDT010000013">
    <property type="protein sequence ID" value="MBB3927620.1"/>
    <property type="molecule type" value="Genomic_DNA"/>
</dbReference>
<evidence type="ECO:0000256" key="3">
    <source>
        <dbReference type="ARBA" id="ARBA00022692"/>
    </source>
</evidence>
<feature type="transmembrane region" description="Helical" evidence="6">
    <location>
        <begin position="434"/>
        <end position="455"/>
    </location>
</feature>
<dbReference type="PANTHER" id="PTHR30250:SF31">
    <property type="entry name" value="INNER MEMBRANE PROTEIN YGHQ"/>
    <property type="match status" value="1"/>
</dbReference>